<feature type="domain" description="Nmd3 N-terminal" evidence="3">
    <location>
        <begin position="409"/>
        <end position="637"/>
    </location>
</feature>
<dbReference type="EMBL" id="LK934630">
    <property type="protein sequence ID" value="CDU16162.1"/>
    <property type="molecule type" value="Genomic_DNA"/>
</dbReference>
<dbReference type="AlphaFoldDB" id="A0A078K5Z3"/>
<keyword evidence="1" id="KW-0175">Coiled coil</keyword>
<dbReference type="KEGG" id="pyo:PY17X_0214800"/>
<feature type="region of interest" description="Disordered" evidence="2">
    <location>
        <begin position="1"/>
        <end position="28"/>
    </location>
</feature>
<dbReference type="VEuPathDB" id="PlasmoDB:Py17XNL_000202713"/>
<dbReference type="VEuPathDB" id="PlasmoDB:PY01474"/>
<dbReference type="GO" id="GO:0005737">
    <property type="term" value="C:cytoplasm"/>
    <property type="evidence" value="ECO:0007669"/>
    <property type="project" value="TreeGrafter"/>
</dbReference>
<feature type="coiled-coil region" evidence="1">
    <location>
        <begin position="100"/>
        <end position="150"/>
    </location>
</feature>
<dbReference type="Pfam" id="PF04981">
    <property type="entry name" value="NMD3"/>
    <property type="match status" value="1"/>
</dbReference>
<evidence type="ECO:0000313" key="5">
    <source>
        <dbReference type="EMBL" id="VTZ71794.1"/>
    </source>
</evidence>
<feature type="compositionally biased region" description="Polar residues" evidence="2">
    <location>
        <begin position="15"/>
        <end position="24"/>
    </location>
</feature>
<dbReference type="PANTHER" id="PTHR12746:SF2">
    <property type="entry name" value="60S RIBOSOMAL EXPORT PROTEIN NMD3"/>
    <property type="match status" value="1"/>
</dbReference>
<dbReference type="EMBL" id="LM993656">
    <property type="protein sequence ID" value="VTZ71794.1"/>
    <property type="molecule type" value="Genomic_DNA"/>
</dbReference>
<feature type="region of interest" description="Disordered" evidence="2">
    <location>
        <begin position="727"/>
        <end position="751"/>
    </location>
</feature>
<feature type="compositionally biased region" description="Basic and acidic residues" evidence="2">
    <location>
        <begin position="1"/>
        <end position="11"/>
    </location>
</feature>
<gene>
    <name evidence="5" type="ORF">PY17X_0214800</name>
    <name evidence="4" type="ORF">PYYM_0216300</name>
</gene>
<dbReference type="GO" id="GO:0043023">
    <property type="term" value="F:ribosomal large subunit binding"/>
    <property type="evidence" value="ECO:0007669"/>
    <property type="project" value="InterPro"/>
</dbReference>
<proteinExistence type="predicted"/>
<dbReference type="OrthoDB" id="203821at2759"/>
<reference evidence="5" key="2">
    <citation type="submission" date="2014-05" db="EMBL/GenBank/DDBJ databases">
        <authorList>
            <person name="Aslett M.A."/>
            <person name="De Silva N."/>
        </authorList>
    </citation>
    <scope>NUCLEOTIDE SEQUENCE</scope>
    <source>
        <strain evidence="5">17X</strain>
    </source>
</reference>
<dbReference type="VEuPathDB" id="PlasmoDB:PY17X_0214800"/>
<dbReference type="GO" id="GO:0005634">
    <property type="term" value="C:nucleus"/>
    <property type="evidence" value="ECO:0007669"/>
    <property type="project" value="TreeGrafter"/>
</dbReference>
<dbReference type="Proteomes" id="UP000072904">
    <property type="component" value="Chromosome 2"/>
</dbReference>
<name>A0A078K5Z3_PLAYE</name>
<feature type="region of interest" description="Disordered" evidence="2">
    <location>
        <begin position="295"/>
        <end position="325"/>
    </location>
</feature>
<evidence type="ECO:0000313" key="4">
    <source>
        <dbReference type="EMBL" id="CDU16162.1"/>
    </source>
</evidence>
<dbReference type="VEuPathDB" id="PlasmoDB:PYYM_0216300"/>
<organism evidence="5 6">
    <name type="scientific">Plasmodium yoelii</name>
    <dbReference type="NCBI Taxonomy" id="5861"/>
    <lineage>
        <taxon>Eukaryota</taxon>
        <taxon>Sar</taxon>
        <taxon>Alveolata</taxon>
        <taxon>Apicomplexa</taxon>
        <taxon>Aconoidasida</taxon>
        <taxon>Haemosporida</taxon>
        <taxon>Plasmodiidae</taxon>
        <taxon>Plasmodium</taxon>
        <taxon>Plasmodium (Vinckeia)</taxon>
    </lineage>
</organism>
<evidence type="ECO:0000313" key="6">
    <source>
        <dbReference type="Proteomes" id="UP000072874"/>
    </source>
</evidence>
<dbReference type="RefSeq" id="XP_729246.1">
    <property type="nucleotide sequence ID" value="XM_724153.1"/>
</dbReference>
<evidence type="ECO:0000256" key="2">
    <source>
        <dbReference type="SAM" id="MobiDB-lite"/>
    </source>
</evidence>
<sequence>MIQIKKEDFLKNGDSVETSNTNECNGEVKEVKEAEEIKEVKADEIKEVKEADEIKEVKEPDEIKEANADEIKEVKADEIKEVNEADEIKEVKEADEIKEVKEAEEIKEVKADEIKEVKEAKADEIKEVKADEIKEVKEAKADEIKEVKADEIKETPIKKKPVKMVSFLLDEDMKKGDYFTNNFPEKILQKNNTNDFANSFEKKVKFEDNINSFNYASISNNYNEKEEFYFTYDKPKDGITHYYKDCKKDSPYEIYDKREYEENDQKTKISNGFNVKEIKSILRVNGQINNLKNGVNYKDSDSSTNEGTDFDGQWGEQSKSIDEETNNNERVNFEQSYNESLKNYMSSSFVDMLNTIQKNKENQTNNVDTSNQLHQIKNEEQNVIDPSTNYQDKDFSNEIESTNRRIIQCILCGDNILANNSKMCNNCLLQNIESNSMNINKDTYLIYYCRECKRYLHNKWVYCELESKELLALCLKKVTKLKKLKILDSKFLYTEPHSKRIKIHITVQEELINNFISEMEFILHFVIKYTQCDDCKKKYTPYTYNTCVSVRQKVDHKKTLLFLESLLLKSQVNENIINIVSNPDGLDFHFLSRTDALKFCDFILSKTISKCKNSKHLINHDANNNTYNYLYSFSIDICPICKFDLIFFPKDFSIKYGIKSTFYLCLHVSIFIILVDPFGSAKSVYISQEKYNKYPFVALLNKSDAKSFLILNVEYINTEENSKKINTKKEKNIKKQKKKRPNRDNSDISDMEAITNEIFNEQINKLKRKTKSIEDSEQNDNELHKVIEYASSEDQSYHTNIYQNSLADTKSCKSATRKVKLEKLVYAYVELYDESNGSTILTKTCNAKHLSPGDYVNAYDLRKHSFDNDINLHLEENDNYNIIIIDKVKSKEIKKIEDELKIQNNNIETLKTINDEDIFNRIVHNNCLGLEKLKLTSS</sequence>
<evidence type="ECO:0000256" key="1">
    <source>
        <dbReference type="SAM" id="Coils"/>
    </source>
</evidence>
<dbReference type="Proteomes" id="UP000072874">
    <property type="component" value="Chromosome 2"/>
</dbReference>
<evidence type="ECO:0000313" key="7">
    <source>
        <dbReference type="Proteomes" id="UP000072904"/>
    </source>
</evidence>
<dbReference type="OMA" id="QERYNKH"/>
<feature type="compositionally biased region" description="Basic residues" evidence="2">
    <location>
        <begin position="731"/>
        <end position="741"/>
    </location>
</feature>
<dbReference type="GO" id="GO:0000055">
    <property type="term" value="P:ribosomal large subunit export from nucleus"/>
    <property type="evidence" value="ECO:0007669"/>
    <property type="project" value="TreeGrafter"/>
</dbReference>
<dbReference type="InterPro" id="IPR007064">
    <property type="entry name" value="Nmd3_N"/>
</dbReference>
<protein>
    <submittedName>
        <fullName evidence="5">60S ribosomal export protein NMD3, putative</fullName>
    </submittedName>
    <submittedName>
        <fullName evidence="4">60S ribosomal subunit export protein, putative</fullName>
    </submittedName>
</protein>
<reference evidence="5" key="4">
    <citation type="submission" date="2019-05" db="EMBL/GenBank/DDBJ databases">
        <authorList>
            <consortium name="Pathogen Informatics"/>
        </authorList>
    </citation>
    <scope>NUCLEOTIDE SEQUENCE</scope>
    <source>
        <strain evidence="5">17X</strain>
    </source>
</reference>
<dbReference type="PANTHER" id="PTHR12746">
    <property type="entry name" value="NONSENSE-MEDIATED MRNA DECAY PROTEIN 3"/>
    <property type="match status" value="1"/>
</dbReference>
<dbReference type="InterPro" id="IPR039768">
    <property type="entry name" value="Nmd3"/>
</dbReference>
<reference evidence="6 7" key="1">
    <citation type="journal article" date="2014" name="BMC Biol.">
        <title>A comprehensive evaluation of rodent malaria parasite genomes and gene expression.</title>
        <authorList>
            <person name="Otto T.D."/>
            <person name="Bohme U."/>
            <person name="Jackson A.P."/>
            <person name="Hunt M."/>
            <person name="Franke-Fayard B."/>
            <person name="Hoeijmakers W.A."/>
            <person name="Religa A.A."/>
            <person name="Robertson L."/>
            <person name="Sanders M."/>
            <person name="Ogun S.A."/>
            <person name="Cunningham D."/>
            <person name="Erhart A."/>
            <person name="Billker O."/>
            <person name="Khan S.M."/>
            <person name="Stunnenberg H.G."/>
            <person name="Langhorne J."/>
            <person name="Holder A.A."/>
            <person name="Waters A.P."/>
            <person name="Newbold C.I."/>
            <person name="Pain A."/>
            <person name="Berriman M."/>
            <person name="Janse C.J."/>
        </authorList>
    </citation>
    <scope>NUCLEOTIDE SEQUENCE [LARGE SCALE GENOMIC DNA]</scope>
    <source>
        <strain evidence="5 6">17X</strain>
        <strain evidence="4 7">YM</strain>
    </source>
</reference>
<accession>A0A078K5Z3</accession>
<dbReference type="GeneID" id="3801800"/>
<evidence type="ECO:0000259" key="3">
    <source>
        <dbReference type="Pfam" id="PF04981"/>
    </source>
</evidence>
<reference evidence="4" key="3">
    <citation type="submission" date="2014-05" db="EMBL/GenBank/DDBJ databases">
        <authorList>
            <person name="Aslett A.Martin."/>
            <person name="De Silva Nishadi"/>
        </authorList>
    </citation>
    <scope>NUCLEOTIDE SEQUENCE</scope>
    <source>
        <strain evidence="4">YM</strain>
    </source>
</reference>